<dbReference type="GO" id="GO:0008270">
    <property type="term" value="F:zinc ion binding"/>
    <property type="evidence" value="ECO:0007669"/>
    <property type="project" value="TreeGrafter"/>
</dbReference>
<evidence type="ECO:0000313" key="12">
    <source>
        <dbReference type="Proteomes" id="UP000440578"/>
    </source>
</evidence>
<gene>
    <name evidence="11" type="primary">Litaf</name>
    <name evidence="11" type="ORF">FJT64_013346</name>
</gene>
<keyword evidence="9" id="KW-1133">Transmembrane helix</keyword>
<dbReference type="PROSITE" id="PS51837">
    <property type="entry name" value="LITAF"/>
    <property type="match status" value="1"/>
</dbReference>
<dbReference type="InterPro" id="IPR037519">
    <property type="entry name" value="LITAF_fam"/>
</dbReference>
<dbReference type="Pfam" id="PF10601">
    <property type="entry name" value="zf-LITAF-like"/>
    <property type="match status" value="1"/>
</dbReference>
<dbReference type="InterPro" id="IPR006629">
    <property type="entry name" value="LITAF"/>
</dbReference>
<dbReference type="Proteomes" id="UP000440578">
    <property type="component" value="Unassembled WGS sequence"/>
</dbReference>
<keyword evidence="7 9" id="KW-0472">Membrane</keyword>
<evidence type="ECO:0000259" key="10">
    <source>
        <dbReference type="PROSITE" id="PS51837"/>
    </source>
</evidence>
<dbReference type="OrthoDB" id="4713066at2759"/>
<evidence type="ECO:0000256" key="5">
    <source>
        <dbReference type="ARBA" id="ARBA00022723"/>
    </source>
</evidence>
<dbReference type="AlphaFoldDB" id="A0A6A4V0N3"/>
<feature type="domain" description="LITAF" evidence="10">
    <location>
        <begin position="42"/>
        <end position="127"/>
    </location>
</feature>
<reference evidence="11 12" key="1">
    <citation type="submission" date="2019-07" db="EMBL/GenBank/DDBJ databases">
        <title>Draft genome assembly of a fouling barnacle, Amphibalanus amphitrite (Darwin, 1854): The first reference genome for Thecostraca.</title>
        <authorList>
            <person name="Kim W."/>
        </authorList>
    </citation>
    <scope>NUCLEOTIDE SEQUENCE [LARGE SCALE GENOMIC DNA]</scope>
    <source>
        <strain evidence="11">SNU_AA5</strain>
        <tissue evidence="11">Soma without cirri and trophi</tissue>
    </source>
</reference>
<name>A0A6A4V0N3_AMPAM</name>
<dbReference type="SMART" id="SM00714">
    <property type="entry name" value="LITAF"/>
    <property type="match status" value="1"/>
</dbReference>
<dbReference type="GO" id="GO:0005765">
    <property type="term" value="C:lysosomal membrane"/>
    <property type="evidence" value="ECO:0007669"/>
    <property type="project" value="UniProtKB-SubCell"/>
</dbReference>
<evidence type="ECO:0000256" key="1">
    <source>
        <dbReference type="ARBA" id="ARBA00004414"/>
    </source>
</evidence>
<keyword evidence="6" id="KW-0862">Zinc</keyword>
<sequence>MSKPSAPSHDYQQPSQGPPSYNQAISEGASPHLPPGGVPMAVPTATVIQTVPYTGPNPTHMMCPHCHAEIDTSVRSSPSTTAWVSGLLIALFGCWMGCCLIPCCMDECMDKEHYCPNCKAFLGRYRR</sequence>
<evidence type="ECO:0000313" key="11">
    <source>
        <dbReference type="EMBL" id="KAF0288276.1"/>
    </source>
</evidence>
<feature type="transmembrane region" description="Helical" evidence="9">
    <location>
        <begin position="82"/>
        <end position="104"/>
    </location>
</feature>
<evidence type="ECO:0000256" key="7">
    <source>
        <dbReference type="ARBA" id="ARBA00023136"/>
    </source>
</evidence>
<evidence type="ECO:0000256" key="4">
    <source>
        <dbReference type="ARBA" id="ARBA00005975"/>
    </source>
</evidence>
<keyword evidence="12" id="KW-1185">Reference proteome</keyword>
<organism evidence="11 12">
    <name type="scientific">Amphibalanus amphitrite</name>
    <name type="common">Striped barnacle</name>
    <name type="synonym">Balanus amphitrite</name>
    <dbReference type="NCBI Taxonomy" id="1232801"/>
    <lineage>
        <taxon>Eukaryota</taxon>
        <taxon>Metazoa</taxon>
        <taxon>Ecdysozoa</taxon>
        <taxon>Arthropoda</taxon>
        <taxon>Crustacea</taxon>
        <taxon>Multicrustacea</taxon>
        <taxon>Cirripedia</taxon>
        <taxon>Thoracica</taxon>
        <taxon>Thoracicalcarea</taxon>
        <taxon>Balanomorpha</taxon>
        <taxon>Balanoidea</taxon>
        <taxon>Balanidae</taxon>
        <taxon>Amphibalaninae</taxon>
        <taxon>Amphibalanus</taxon>
    </lineage>
</organism>
<dbReference type="PANTHER" id="PTHR23292:SF6">
    <property type="entry name" value="FI16602P1-RELATED"/>
    <property type="match status" value="1"/>
</dbReference>
<dbReference type="GO" id="GO:0031902">
    <property type="term" value="C:late endosome membrane"/>
    <property type="evidence" value="ECO:0007669"/>
    <property type="project" value="UniProtKB-SubCell"/>
</dbReference>
<protein>
    <submittedName>
        <fullName evidence="11">Lipopolysaccharide-induced tumor necrosis factor-alpha factor</fullName>
    </submittedName>
</protein>
<feature type="region of interest" description="Disordered" evidence="8">
    <location>
        <begin position="1"/>
        <end position="41"/>
    </location>
</feature>
<evidence type="ECO:0000256" key="9">
    <source>
        <dbReference type="SAM" id="Phobius"/>
    </source>
</evidence>
<evidence type="ECO:0000256" key="6">
    <source>
        <dbReference type="ARBA" id="ARBA00022833"/>
    </source>
</evidence>
<comment type="subcellular location">
    <subcellularLocation>
        <location evidence="2">Endosome membrane</location>
        <topology evidence="2">Peripheral membrane protein</topology>
    </subcellularLocation>
    <subcellularLocation>
        <location evidence="1">Late endosome membrane</location>
    </subcellularLocation>
    <subcellularLocation>
        <location evidence="3">Lysosome membrane</location>
        <topology evidence="3">Peripheral membrane protein</topology>
        <orientation evidence="3">Cytoplasmic side</orientation>
    </subcellularLocation>
</comment>
<dbReference type="PANTHER" id="PTHR23292">
    <property type="entry name" value="LIPOPOLYSACCHARIDE-INDUCED TUMOR NECROSIS FACTOR-ALPHA FACTOR"/>
    <property type="match status" value="1"/>
</dbReference>
<evidence type="ECO:0000256" key="8">
    <source>
        <dbReference type="SAM" id="MobiDB-lite"/>
    </source>
</evidence>
<evidence type="ECO:0000256" key="2">
    <source>
        <dbReference type="ARBA" id="ARBA00004481"/>
    </source>
</evidence>
<feature type="compositionally biased region" description="Polar residues" evidence="8">
    <location>
        <begin position="10"/>
        <end position="25"/>
    </location>
</feature>
<accession>A0A6A4V0N3</accession>
<comment type="caution">
    <text evidence="11">The sequence shown here is derived from an EMBL/GenBank/DDBJ whole genome shotgun (WGS) entry which is preliminary data.</text>
</comment>
<keyword evidence="9" id="KW-0812">Transmembrane</keyword>
<dbReference type="EMBL" id="VIIS01002120">
    <property type="protein sequence ID" value="KAF0288276.1"/>
    <property type="molecule type" value="Genomic_DNA"/>
</dbReference>
<evidence type="ECO:0000256" key="3">
    <source>
        <dbReference type="ARBA" id="ARBA00004630"/>
    </source>
</evidence>
<keyword evidence="5" id="KW-0479">Metal-binding</keyword>
<comment type="similarity">
    <text evidence="4">Belongs to the CDIP1/LITAF family.</text>
</comment>
<proteinExistence type="inferred from homology"/>